<keyword evidence="1" id="KW-0472">Membrane</keyword>
<name>A0A172XKA6_BACVE</name>
<reference evidence="3" key="2">
    <citation type="journal article" date="2020" name="Genomics">
        <title>Complete genome sequence of Bacillus velezensis NST6 and comparison with the species belonging to operational group B. amyloliquefaciens.</title>
        <authorList>
            <person name="Choi J."/>
            <person name="Nam J."/>
            <person name="Seo M.H."/>
        </authorList>
    </citation>
    <scope>NUCLEOTIDE SEQUENCE</scope>
    <source>
        <strain evidence="3">NST6</strain>
    </source>
</reference>
<organism evidence="3 5">
    <name type="scientific">Bacillus velezensis</name>
    <dbReference type="NCBI Taxonomy" id="492670"/>
    <lineage>
        <taxon>Bacteria</taxon>
        <taxon>Bacillati</taxon>
        <taxon>Bacillota</taxon>
        <taxon>Bacilli</taxon>
        <taxon>Bacillales</taxon>
        <taxon>Bacillaceae</taxon>
        <taxon>Bacillus</taxon>
        <taxon>Bacillus amyloliquefaciens group</taxon>
    </lineage>
</organism>
<reference evidence="2 4" key="1">
    <citation type="submission" date="2018-06" db="EMBL/GenBank/DDBJ databases">
        <title>Complete Genome Sequence of Bacillus velezensis DSYZ, a Plant Growth-Promoting Rhizobacterium with Antifungal Activity.</title>
        <authorList>
            <person name="Du B."/>
            <person name="Ding Y."/>
            <person name="Liu K."/>
            <person name="Yao L."/>
            <person name="Wang C."/>
            <person name="Li H."/>
            <person name="Liu H."/>
        </authorList>
    </citation>
    <scope>NUCLEOTIDE SEQUENCE [LARGE SCALE GENOMIC DNA]</scope>
    <source>
        <strain evidence="2 4">DSYZ</strain>
    </source>
</reference>
<keyword evidence="1" id="KW-1133">Transmembrane helix</keyword>
<dbReference type="Pfam" id="PF10958">
    <property type="entry name" value="DUF2759"/>
    <property type="match status" value="1"/>
</dbReference>
<feature type="transmembrane region" description="Helical" evidence="1">
    <location>
        <begin position="27"/>
        <end position="49"/>
    </location>
</feature>
<accession>A0A172XKA6</accession>
<evidence type="ECO:0000313" key="3">
    <source>
        <dbReference type="EMBL" id="QOY28316.1"/>
    </source>
</evidence>
<keyword evidence="1" id="KW-0812">Transmembrane</keyword>
<accession>A0A2D3DQI3</accession>
<dbReference type="AlphaFoldDB" id="A0A172XKA6"/>
<dbReference type="OMA" id="MIQHFFL"/>
<dbReference type="Proteomes" id="UP000250069">
    <property type="component" value="Chromosome"/>
</dbReference>
<proteinExistence type="predicted"/>
<sequence length="57" mass="6058">MLLVVIFGLVALLAVLGVLRAVRQRNILGFLLAAATLGVFGWFTVMTVVTSGYPTAH</sequence>
<evidence type="ECO:0000313" key="4">
    <source>
        <dbReference type="Proteomes" id="UP000250069"/>
    </source>
</evidence>
<reference evidence="5" key="3">
    <citation type="submission" date="2020-10" db="EMBL/GenBank/DDBJ databases">
        <title>Complete genome sequence of Bacillus velezensis NST6.</title>
        <authorList>
            <person name="Choi J."/>
        </authorList>
    </citation>
    <scope>NUCLEOTIDE SEQUENCE [LARGE SCALE GENOMIC DNA]</scope>
    <source>
        <strain evidence="5">NST6</strain>
    </source>
</reference>
<protein>
    <submittedName>
        <fullName evidence="2">DUF2759 domain-containing protein</fullName>
    </submittedName>
</protein>
<dbReference type="EMBL" id="CP030150">
    <property type="protein sequence ID" value="AWX72990.1"/>
    <property type="molecule type" value="Genomic_DNA"/>
</dbReference>
<dbReference type="RefSeq" id="WP_003153076.1">
    <property type="nucleotide sequence ID" value="NZ_AP018402.1"/>
</dbReference>
<dbReference type="Proteomes" id="UP000587477">
    <property type="component" value="Chromosome"/>
</dbReference>
<dbReference type="EMBL" id="CP063687">
    <property type="protein sequence ID" value="QOY28316.1"/>
    <property type="molecule type" value="Genomic_DNA"/>
</dbReference>
<evidence type="ECO:0000256" key="1">
    <source>
        <dbReference type="SAM" id="Phobius"/>
    </source>
</evidence>
<evidence type="ECO:0000313" key="5">
    <source>
        <dbReference type="Proteomes" id="UP000587477"/>
    </source>
</evidence>
<dbReference type="InterPro" id="IPR024490">
    <property type="entry name" value="DUF2759"/>
</dbReference>
<dbReference type="KEGG" id="bmp:NG74_02420"/>
<evidence type="ECO:0000313" key="2">
    <source>
        <dbReference type="EMBL" id="AWX72990.1"/>
    </source>
</evidence>
<gene>
    <name evidence="3" type="ORF">BACVE_003356</name>
    <name evidence="2" type="ORF">BVDSYZ_13495</name>
</gene>
<dbReference type="GeneID" id="76429117"/>